<gene>
    <name evidence="12" type="ORF">BRENAR_LOCUS1512</name>
</gene>
<dbReference type="GO" id="GO:0033617">
    <property type="term" value="P:mitochondrial respiratory chain complex IV assembly"/>
    <property type="evidence" value="ECO:0007669"/>
    <property type="project" value="TreeGrafter"/>
</dbReference>
<comment type="function">
    <text evidence="1">Required for the assembly of the mitochondrial respiratory chain complex IV (CIV), also known as cytochrome c oxidase. May participate in merging the COX1 and COX2 assembly lines.</text>
</comment>
<evidence type="ECO:0000256" key="9">
    <source>
        <dbReference type="ARBA" id="ARBA00023128"/>
    </source>
</evidence>
<comment type="similarity">
    <text evidence="3">Belongs to the COX16 family.</text>
</comment>
<dbReference type="GO" id="GO:0005743">
    <property type="term" value="C:mitochondrial inner membrane"/>
    <property type="evidence" value="ECO:0007669"/>
    <property type="project" value="UniProtKB-SubCell"/>
</dbReference>
<keyword evidence="6 11" id="KW-0812">Transmembrane</keyword>
<keyword evidence="8 11" id="KW-1133">Transmembrane helix</keyword>
<sequence length="122" mass="14435">MTAFGNKAFQSKKEQAQYAKTFMGRYSNLVKKNSFLYMGLPMMLSLALISVLMTNFTSLRYERRDERVKEIDEDEALKLATQKKRKVNINDEYYKLQGLMEESKDFEEKRVKRLPGESENVW</sequence>
<evidence type="ECO:0000256" key="8">
    <source>
        <dbReference type="ARBA" id="ARBA00022989"/>
    </source>
</evidence>
<evidence type="ECO:0000256" key="3">
    <source>
        <dbReference type="ARBA" id="ARBA00008370"/>
    </source>
</evidence>
<reference evidence="12 13" key="1">
    <citation type="submission" date="2018-12" db="EMBL/GenBank/DDBJ databases">
        <authorList>
            <person name="Tiukova I."/>
            <person name="Dainat J."/>
        </authorList>
    </citation>
    <scope>NUCLEOTIDE SEQUENCE [LARGE SCALE GENOMIC DNA]</scope>
</reference>
<evidence type="ECO:0000256" key="5">
    <source>
        <dbReference type="ARBA" id="ARBA00019222"/>
    </source>
</evidence>
<evidence type="ECO:0000256" key="7">
    <source>
        <dbReference type="ARBA" id="ARBA00022792"/>
    </source>
</evidence>
<evidence type="ECO:0000256" key="1">
    <source>
        <dbReference type="ARBA" id="ARBA00002490"/>
    </source>
</evidence>
<accession>A0A448YIQ1</accession>
<dbReference type="STRING" id="13370.A0A448YIQ1"/>
<organism evidence="12 13">
    <name type="scientific">Brettanomyces naardenensis</name>
    <name type="common">Yeast</name>
    <dbReference type="NCBI Taxonomy" id="13370"/>
    <lineage>
        <taxon>Eukaryota</taxon>
        <taxon>Fungi</taxon>
        <taxon>Dikarya</taxon>
        <taxon>Ascomycota</taxon>
        <taxon>Saccharomycotina</taxon>
        <taxon>Pichiomycetes</taxon>
        <taxon>Pichiales</taxon>
        <taxon>Pichiaceae</taxon>
        <taxon>Brettanomyces</taxon>
    </lineage>
</organism>
<dbReference type="PANTHER" id="PTHR17130">
    <property type="entry name" value="MITOCHONDRIAL OUTER MEMBRANE PROTEIN 25"/>
    <property type="match status" value="1"/>
</dbReference>
<proteinExistence type="inferred from homology"/>
<feature type="transmembrane region" description="Helical" evidence="11">
    <location>
        <begin position="35"/>
        <end position="57"/>
    </location>
</feature>
<dbReference type="AlphaFoldDB" id="A0A448YIQ1"/>
<dbReference type="Proteomes" id="UP000290900">
    <property type="component" value="Unassembled WGS sequence"/>
</dbReference>
<protein>
    <recommendedName>
        <fullName evidence="4">Cytochrome c oxidase assembly protein COX16, mitochondrial</fullName>
    </recommendedName>
    <alternativeName>
        <fullName evidence="5">Cytochrome c oxidase assembly protein cox16, mitochondrial</fullName>
    </alternativeName>
</protein>
<dbReference type="Pfam" id="PF14138">
    <property type="entry name" value="COX16"/>
    <property type="match status" value="1"/>
</dbReference>
<keyword evidence="7" id="KW-0999">Mitochondrion inner membrane</keyword>
<dbReference type="OrthoDB" id="5516033at2759"/>
<dbReference type="PANTHER" id="PTHR17130:SF14">
    <property type="entry name" value="CYTOCHROME C OXIDASE ASSEMBLY PROTEIN COX16 HOMOLOG, MITOCHONDRIAL"/>
    <property type="match status" value="1"/>
</dbReference>
<comment type="subcellular location">
    <subcellularLocation>
        <location evidence="2">Mitochondrion inner membrane</location>
        <topology evidence="2">Single-pass membrane protein</topology>
    </subcellularLocation>
</comment>
<name>A0A448YIQ1_BRENA</name>
<evidence type="ECO:0000256" key="10">
    <source>
        <dbReference type="ARBA" id="ARBA00023136"/>
    </source>
</evidence>
<dbReference type="InterPro" id="IPR020164">
    <property type="entry name" value="Cyt_c_Oxase_assmbl_COX16"/>
</dbReference>
<dbReference type="InParanoid" id="A0A448YIQ1"/>
<evidence type="ECO:0000256" key="6">
    <source>
        <dbReference type="ARBA" id="ARBA00022692"/>
    </source>
</evidence>
<evidence type="ECO:0000256" key="4">
    <source>
        <dbReference type="ARBA" id="ARBA00015368"/>
    </source>
</evidence>
<evidence type="ECO:0000256" key="2">
    <source>
        <dbReference type="ARBA" id="ARBA00004434"/>
    </source>
</evidence>
<keyword evidence="13" id="KW-1185">Reference proteome</keyword>
<keyword evidence="9" id="KW-0496">Mitochondrion</keyword>
<dbReference type="FunCoup" id="A0A448YIQ1">
    <property type="interactions" value="139"/>
</dbReference>
<dbReference type="EMBL" id="CAACVR010000007">
    <property type="protein sequence ID" value="VEU20777.1"/>
    <property type="molecule type" value="Genomic_DNA"/>
</dbReference>
<evidence type="ECO:0000313" key="13">
    <source>
        <dbReference type="Proteomes" id="UP000290900"/>
    </source>
</evidence>
<evidence type="ECO:0000313" key="12">
    <source>
        <dbReference type="EMBL" id="VEU20777.1"/>
    </source>
</evidence>
<evidence type="ECO:0000256" key="11">
    <source>
        <dbReference type="SAM" id="Phobius"/>
    </source>
</evidence>
<keyword evidence="10 11" id="KW-0472">Membrane</keyword>